<evidence type="ECO:0000256" key="2">
    <source>
        <dbReference type="ARBA" id="ARBA00022679"/>
    </source>
</evidence>
<keyword evidence="2" id="KW-0808">Transferase</keyword>
<dbReference type="AlphaFoldDB" id="A0A0B7NHG2"/>
<evidence type="ECO:0000256" key="3">
    <source>
        <dbReference type="ARBA" id="ARBA00022801"/>
    </source>
</evidence>
<name>A0A0B7NHG2_9FUNG</name>
<dbReference type="OrthoDB" id="10305425at2759"/>
<evidence type="ECO:0000313" key="6">
    <source>
        <dbReference type="EMBL" id="CEP17966.1"/>
    </source>
</evidence>
<evidence type="ECO:0000313" key="7">
    <source>
        <dbReference type="Proteomes" id="UP000054107"/>
    </source>
</evidence>
<dbReference type="InterPro" id="IPR003193">
    <property type="entry name" value="ADP-ribosyl_cyclase"/>
</dbReference>
<dbReference type="GO" id="GO:0016740">
    <property type="term" value="F:transferase activity"/>
    <property type="evidence" value="ECO:0007669"/>
    <property type="project" value="UniProtKB-KW"/>
</dbReference>
<dbReference type="Proteomes" id="UP000054107">
    <property type="component" value="Unassembled WGS sequence"/>
</dbReference>
<dbReference type="EMBL" id="LN733737">
    <property type="protein sequence ID" value="CEP17966.1"/>
    <property type="molecule type" value="Genomic_DNA"/>
</dbReference>
<keyword evidence="4" id="KW-0520">NAD</keyword>
<reference evidence="6 7" key="1">
    <citation type="submission" date="2014-09" db="EMBL/GenBank/DDBJ databases">
        <authorList>
            <person name="Ellenberger Sabrina"/>
        </authorList>
    </citation>
    <scope>NUCLEOTIDE SEQUENCE [LARGE SCALE GENOMIC DNA]</scope>
    <source>
        <strain evidence="6 7">CBS 412.66</strain>
    </source>
</reference>
<dbReference type="GO" id="GO:0061809">
    <property type="term" value="F:NAD+ nucleosidase activity, cyclic ADP-ribose generating"/>
    <property type="evidence" value="ECO:0007669"/>
    <property type="project" value="InterPro"/>
</dbReference>
<comment type="similarity">
    <text evidence="1">Belongs to the ADP-ribosyl cyclase family.</text>
</comment>
<proteinExistence type="inferred from homology"/>
<dbReference type="GO" id="GO:0016020">
    <property type="term" value="C:membrane"/>
    <property type="evidence" value="ECO:0007669"/>
    <property type="project" value="UniProtKB-ARBA"/>
</dbReference>
<dbReference type="SUPFAM" id="SSF52309">
    <property type="entry name" value="N-(deoxy)ribosyltransferase-like"/>
    <property type="match status" value="1"/>
</dbReference>
<keyword evidence="7" id="KW-1185">Reference proteome</keyword>
<gene>
    <name evidence="6" type="primary">PARPA_12266.1 scaffold 44939</name>
</gene>
<protein>
    <submittedName>
        <fullName evidence="6">Uncharacterized protein</fullName>
    </submittedName>
</protein>
<keyword evidence="3" id="KW-0378">Hydrolase</keyword>
<keyword evidence="5" id="KW-1015">Disulfide bond</keyword>
<dbReference type="Pfam" id="PF02267">
    <property type="entry name" value="Rib_hydrolayse"/>
    <property type="match status" value="1"/>
</dbReference>
<evidence type="ECO:0000256" key="5">
    <source>
        <dbReference type="ARBA" id="ARBA00023157"/>
    </source>
</evidence>
<accession>A0A0B7NHG2</accession>
<evidence type="ECO:0000256" key="1">
    <source>
        <dbReference type="ARBA" id="ARBA00005406"/>
    </source>
</evidence>
<sequence>MDIPLALGLNYIKKLFEAEGLNIQEPDSKNPEESVIHSEQLKKRIENFKHKQYFTFDEDANEIIKSKRELQKLQARDCDTTNDLTMIPVTQHILSIYLREGKVQSMVDMLDVSTFKDGSIFWSGYNKIPSESAQRAAENFMYHGDLKYTNLERTLGGRVVNGWEPLNNSEHYDEFWSLLSEKYAKSASGTVTLVLCPDTIISRGRAVWKRYELPALVKNTNVTQVVVRDLDGKTIETWDKEAMQMESDRNLEELKQQDLL</sequence>
<organism evidence="6 7">
    <name type="scientific">Parasitella parasitica</name>
    <dbReference type="NCBI Taxonomy" id="35722"/>
    <lineage>
        <taxon>Eukaryota</taxon>
        <taxon>Fungi</taxon>
        <taxon>Fungi incertae sedis</taxon>
        <taxon>Mucoromycota</taxon>
        <taxon>Mucoromycotina</taxon>
        <taxon>Mucoromycetes</taxon>
        <taxon>Mucorales</taxon>
        <taxon>Mucorineae</taxon>
        <taxon>Mucoraceae</taxon>
        <taxon>Parasitella</taxon>
    </lineage>
</organism>
<evidence type="ECO:0000256" key="4">
    <source>
        <dbReference type="ARBA" id="ARBA00023027"/>
    </source>
</evidence>